<organism evidence="2 3">
    <name type="scientific">Mycena maculata</name>
    <dbReference type="NCBI Taxonomy" id="230809"/>
    <lineage>
        <taxon>Eukaryota</taxon>
        <taxon>Fungi</taxon>
        <taxon>Dikarya</taxon>
        <taxon>Basidiomycota</taxon>
        <taxon>Agaricomycotina</taxon>
        <taxon>Agaricomycetes</taxon>
        <taxon>Agaricomycetidae</taxon>
        <taxon>Agaricales</taxon>
        <taxon>Marasmiineae</taxon>
        <taxon>Mycenaceae</taxon>
        <taxon>Mycena</taxon>
    </lineage>
</organism>
<dbReference type="EMBL" id="JARJLG010000104">
    <property type="protein sequence ID" value="KAJ7745223.1"/>
    <property type="molecule type" value="Genomic_DNA"/>
</dbReference>
<proteinExistence type="predicted"/>
<gene>
    <name evidence="2" type="ORF">DFH07DRAFT_776835</name>
</gene>
<comment type="caution">
    <text evidence="2">The sequence shown here is derived from an EMBL/GenBank/DDBJ whole genome shotgun (WGS) entry which is preliminary data.</text>
</comment>
<name>A0AAD7IMK7_9AGAR</name>
<evidence type="ECO:0000256" key="1">
    <source>
        <dbReference type="SAM" id="MobiDB-lite"/>
    </source>
</evidence>
<keyword evidence="3" id="KW-1185">Reference proteome</keyword>
<protein>
    <submittedName>
        <fullName evidence="2">Uncharacterized protein</fullName>
    </submittedName>
</protein>
<feature type="region of interest" description="Disordered" evidence="1">
    <location>
        <begin position="174"/>
        <end position="265"/>
    </location>
</feature>
<dbReference type="AlphaFoldDB" id="A0AAD7IMK7"/>
<evidence type="ECO:0000313" key="2">
    <source>
        <dbReference type="EMBL" id="KAJ7745223.1"/>
    </source>
</evidence>
<reference evidence="2" key="1">
    <citation type="submission" date="2023-03" db="EMBL/GenBank/DDBJ databases">
        <title>Massive genome expansion in bonnet fungi (Mycena s.s.) driven by repeated elements and novel gene families across ecological guilds.</title>
        <authorList>
            <consortium name="Lawrence Berkeley National Laboratory"/>
            <person name="Harder C.B."/>
            <person name="Miyauchi S."/>
            <person name="Viragh M."/>
            <person name="Kuo A."/>
            <person name="Thoen E."/>
            <person name="Andreopoulos B."/>
            <person name="Lu D."/>
            <person name="Skrede I."/>
            <person name="Drula E."/>
            <person name="Henrissat B."/>
            <person name="Morin E."/>
            <person name="Kohler A."/>
            <person name="Barry K."/>
            <person name="LaButti K."/>
            <person name="Morin E."/>
            <person name="Salamov A."/>
            <person name="Lipzen A."/>
            <person name="Mereny Z."/>
            <person name="Hegedus B."/>
            <person name="Baldrian P."/>
            <person name="Stursova M."/>
            <person name="Weitz H."/>
            <person name="Taylor A."/>
            <person name="Grigoriev I.V."/>
            <person name="Nagy L.G."/>
            <person name="Martin F."/>
            <person name="Kauserud H."/>
        </authorList>
    </citation>
    <scope>NUCLEOTIDE SEQUENCE</scope>
    <source>
        <strain evidence="2">CBHHK188m</strain>
    </source>
</reference>
<sequence length="301" mass="32424">MVIAALFLPPSRRPRRPLKSPDPDRCLQHEWMGVIVDELEGCNAVWGLTGHANTPAANCVQNPAPNPLHPTPQCKTWVPISVHPPRCKTWVPVPARPTPHAGTATGLSTAEMFIKRCVGSWAATGAGPARSWHSHTPEILHVQDLQRAHLVFLTPTPTTTRPGATCAPLPSVHPTTRGHPGAPTPAWPTLQAKACGTNPTRPTPHAKARAVIPARQTPRGQPRMPKPVRPTPHGQPRTPKPAGPSPRAKARTASPTCPTPRDHPHTANPACPSLCARFAWAVLLARSFVPRGPDRIYVSCR</sequence>
<accession>A0AAD7IMK7</accession>
<evidence type="ECO:0000313" key="3">
    <source>
        <dbReference type="Proteomes" id="UP001215280"/>
    </source>
</evidence>
<dbReference type="Proteomes" id="UP001215280">
    <property type="component" value="Unassembled WGS sequence"/>
</dbReference>